<dbReference type="eggNOG" id="KOG0548">
    <property type="taxonomic scope" value="Eukaryota"/>
</dbReference>
<dbReference type="STRING" id="7897.ENSLACP00000020756"/>
<dbReference type="OMA" id="AVQQNCA"/>
<keyword evidence="1" id="KW-0802">TPR repeat</keyword>
<reference evidence="2" key="2">
    <citation type="submission" date="2025-08" db="UniProtKB">
        <authorList>
            <consortium name="Ensembl"/>
        </authorList>
    </citation>
    <scope>IDENTIFICATION</scope>
</reference>
<proteinExistence type="predicted"/>
<dbReference type="InterPro" id="IPR019734">
    <property type="entry name" value="TPR_rpt"/>
</dbReference>
<dbReference type="AlphaFoldDB" id="H3BFT5"/>
<dbReference type="InterPro" id="IPR011990">
    <property type="entry name" value="TPR-like_helical_dom_sf"/>
</dbReference>
<dbReference type="SUPFAM" id="SSF48371">
    <property type="entry name" value="ARM repeat"/>
    <property type="match status" value="1"/>
</dbReference>
<protein>
    <submittedName>
        <fullName evidence="2">Tetratricopeptide repeat domain 12</fullName>
    </submittedName>
</protein>
<dbReference type="Proteomes" id="UP000008672">
    <property type="component" value="Unassembled WGS sequence"/>
</dbReference>
<dbReference type="EMBL" id="AFYH01007073">
    <property type="status" value="NOT_ANNOTATED_CDS"/>
    <property type="molecule type" value="Genomic_DNA"/>
</dbReference>
<dbReference type="GO" id="GO:0061371">
    <property type="term" value="P:determination of heart left/right asymmetry"/>
    <property type="evidence" value="ECO:0007669"/>
    <property type="project" value="Ensembl"/>
</dbReference>
<organism evidence="2 3">
    <name type="scientific">Latimeria chalumnae</name>
    <name type="common">Coelacanth</name>
    <dbReference type="NCBI Taxonomy" id="7897"/>
    <lineage>
        <taxon>Eukaryota</taxon>
        <taxon>Metazoa</taxon>
        <taxon>Chordata</taxon>
        <taxon>Craniata</taxon>
        <taxon>Vertebrata</taxon>
        <taxon>Euteleostomi</taxon>
        <taxon>Coelacanthiformes</taxon>
        <taxon>Coelacanthidae</taxon>
        <taxon>Latimeria</taxon>
    </lineage>
</organism>
<dbReference type="HOGENOM" id="CLU_391258_0_0_1"/>
<dbReference type="PANTHER" id="PTHR46540">
    <property type="entry name" value="TETRATRICOPEPTIDE REPEAT PROTEIN 12"/>
    <property type="match status" value="1"/>
</dbReference>
<dbReference type="Gene3D" id="1.25.40.10">
    <property type="entry name" value="Tetratricopeptide repeat domain"/>
    <property type="match status" value="1"/>
</dbReference>
<sequence>MAALEMQRFLREVDAIAELIQGMNSDDPAVREKSTSEADKRISAIENKGVIEGGCRTKLNRTVIDSNPTDARDNPEMNQENFLKILEQDAQERAKRRKENEKLANALKQMGNEAFAKGDYGTAIQRYTEGLEKLKDMQVLYTNRAQAYIKLEKHREAISDCEWALRCNDRSIKAYVHMGRANLGLKNYKEAVQCYKKILDIDSKQENLVQAYVTQVEIAERKSFQEKEALEEFEQGKEAATSVKELLQKLAKTNQVAIYYAGGIKLLTEWIKDCTEQTLFRMHSGFSIINDNEVISSCFFTLQFISCNNVLFIHVISLMIVVFFSSYSEENQQVLVTWPNTSKQLIELLCSEVPEVQKQCVALLSLYSQTEHGRNLILNNLDLSKLLQTLMPLMSRSDTVACSAVGILTNLALEKRFKIKFRANVEATALPPFSNLLKKNIKLANQSVLPQCISVMGNLASDEVIRKQLSESKECWEACLTAMDDCLLLGNEADYRETLFMLLGLMVNLSLKSSCEIQEKAVAITSRCLSLLSSRDGEILTRTAGLLSHVLPQSAFAVEEAVRGGLVKKIMQLLKASGQTTTRYCIRTLAACTKASEQARSDTVQLDKSKSLAYSPQKLNF</sequence>
<evidence type="ECO:0000256" key="1">
    <source>
        <dbReference type="PROSITE-ProRule" id="PRU00339"/>
    </source>
</evidence>
<dbReference type="Pfam" id="PF13181">
    <property type="entry name" value="TPR_8"/>
    <property type="match status" value="2"/>
</dbReference>
<dbReference type="InParanoid" id="H3BFT5"/>
<dbReference type="GO" id="GO:0005813">
    <property type="term" value="C:centrosome"/>
    <property type="evidence" value="ECO:0007669"/>
    <property type="project" value="TreeGrafter"/>
</dbReference>
<reference evidence="2" key="3">
    <citation type="submission" date="2025-09" db="UniProtKB">
        <authorList>
            <consortium name="Ensembl"/>
        </authorList>
    </citation>
    <scope>IDENTIFICATION</scope>
</reference>
<name>H3BFT5_LATCH</name>
<dbReference type="EMBL" id="AFYH01007075">
    <property type="status" value="NOT_ANNOTATED_CDS"/>
    <property type="molecule type" value="Genomic_DNA"/>
</dbReference>
<dbReference type="Bgee" id="ENSLACG00000018234">
    <property type="expression patterns" value="Expressed in muscle tissue and 6 other cell types or tissues"/>
</dbReference>
<dbReference type="GO" id="GO:0070286">
    <property type="term" value="P:axonemal dynein complex assembly"/>
    <property type="evidence" value="ECO:0007669"/>
    <property type="project" value="TreeGrafter"/>
</dbReference>
<dbReference type="FunCoup" id="H3BFT5">
    <property type="interactions" value="242"/>
</dbReference>
<dbReference type="GO" id="GO:0007288">
    <property type="term" value="P:sperm axoneme assembly"/>
    <property type="evidence" value="ECO:0007669"/>
    <property type="project" value="TreeGrafter"/>
</dbReference>
<reference evidence="3" key="1">
    <citation type="submission" date="2011-08" db="EMBL/GenBank/DDBJ databases">
        <title>The draft genome of Latimeria chalumnae.</title>
        <authorList>
            <person name="Di Palma F."/>
            <person name="Alfoldi J."/>
            <person name="Johnson J."/>
            <person name="Berlin A."/>
            <person name="Gnerre S."/>
            <person name="Jaffe D."/>
            <person name="MacCallum I."/>
            <person name="Young S."/>
            <person name="Walker B.J."/>
            <person name="Lander E."/>
            <person name="Lindblad-Toh K."/>
        </authorList>
    </citation>
    <scope>NUCLEOTIDE SEQUENCE [LARGE SCALE GENOMIC DNA]</scope>
    <source>
        <strain evidence="3">Wild caught</strain>
    </source>
</reference>
<dbReference type="EMBL" id="AFYH01007074">
    <property type="status" value="NOT_ANNOTATED_CDS"/>
    <property type="molecule type" value="Genomic_DNA"/>
</dbReference>
<dbReference type="GO" id="GO:0005737">
    <property type="term" value="C:cytoplasm"/>
    <property type="evidence" value="ECO:0007669"/>
    <property type="project" value="TreeGrafter"/>
</dbReference>
<dbReference type="GeneTree" id="ENSGT00940000164257"/>
<dbReference type="PANTHER" id="PTHR46540:SF1">
    <property type="entry name" value="TETRATRICOPEPTIDE REPEAT PROTEIN 12"/>
    <property type="match status" value="1"/>
</dbReference>
<dbReference type="PROSITE" id="PS50005">
    <property type="entry name" value="TPR"/>
    <property type="match status" value="1"/>
</dbReference>
<evidence type="ECO:0000313" key="3">
    <source>
        <dbReference type="Proteomes" id="UP000008672"/>
    </source>
</evidence>
<keyword evidence="3" id="KW-1185">Reference proteome</keyword>
<dbReference type="InterPro" id="IPR016024">
    <property type="entry name" value="ARM-type_fold"/>
</dbReference>
<evidence type="ECO:0000313" key="2">
    <source>
        <dbReference type="Ensembl" id="ENSLACP00000020756.1"/>
    </source>
</evidence>
<dbReference type="Gene3D" id="1.25.10.10">
    <property type="entry name" value="Leucine-rich Repeat Variant"/>
    <property type="match status" value="2"/>
</dbReference>
<dbReference type="SMART" id="SM00028">
    <property type="entry name" value="TPR"/>
    <property type="match status" value="4"/>
</dbReference>
<dbReference type="EMBL" id="AFYH01007072">
    <property type="status" value="NOT_ANNOTATED_CDS"/>
    <property type="molecule type" value="Genomic_DNA"/>
</dbReference>
<dbReference type="InterPro" id="IPR043195">
    <property type="entry name" value="TTC12"/>
</dbReference>
<dbReference type="EMBL" id="AFYH01007076">
    <property type="status" value="NOT_ANNOTATED_CDS"/>
    <property type="molecule type" value="Genomic_DNA"/>
</dbReference>
<dbReference type="SUPFAM" id="SSF48452">
    <property type="entry name" value="TPR-like"/>
    <property type="match status" value="1"/>
</dbReference>
<dbReference type="InterPro" id="IPR011989">
    <property type="entry name" value="ARM-like"/>
</dbReference>
<feature type="repeat" description="TPR" evidence="1">
    <location>
        <begin position="172"/>
        <end position="205"/>
    </location>
</feature>
<accession>H3BFT5</accession>
<dbReference type="Ensembl" id="ENSLACT00000020896.1">
    <property type="protein sequence ID" value="ENSLACP00000020756.1"/>
    <property type="gene ID" value="ENSLACG00000018234.1"/>
</dbReference>